<feature type="transmembrane region" description="Helical" evidence="7">
    <location>
        <begin position="21"/>
        <end position="53"/>
    </location>
</feature>
<protein>
    <submittedName>
        <fullName evidence="8">Cation:proton antiporter</fullName>
    </submittedName>
</protein>
<dbReference type="PANTHER" id="PTHR34584:SF1">
    <property type="entry name" value="NA(+)_H(+) ANTIPORTER SUBUNIT E1"/>
    <property type="match status" value="1"/>
</dbReference>
<dbReference type="RefSeq" id="WP_048706048.1">
    <property type="nucleotide sequence ID" value="NZ_CP014646.1"/>
</dbReference>
<feature type="transmembrane region" description="Helical" evidence="7">
    <location>
        <begin position="73"/>
        <end position="96"/>
    </location>
</feature>
<evidence type="ECO:0000256" key="2">
    <source>
        <dbReference type="ARBA" id="ARBA00006228"/>
    </source>
</evidence>
<evidence type="ECO:0000256" key="4">
    <source>
        <dbReference type="ARBA" id="ARBA00022692"/>
    </source>
</evidence>
<gene>
    <name evidence="8" type="ORF">AC731_011050</name>
</gene>
<dbReference type="GO" id="GO:0005886">
    <property type="term" value="C:plasma membrane"/>
    <property type="evidence" value="ECO:0007669"/>
    <property type="project" value="UniProtKB-SubCell"/>
</dbReference>
<keyword evidence="3" id="KW-1003">Cell membrane</keyword>
<dbReference type="InterPro" id="IPR002758">
    <property type="entry name" value="Cation_antiport_E"/>
</dbReference>
<dbReference type="Proteomes" id="UP000036902">
    <property type="component" value="Chromosome"/>
</dbReference>
<accession>A0A127K656</accession>
<evidence type="ECO:0000256" key="6">
    <source>
        <dbReference type="ARBA" id="ARBA00023136"/>
    </source>
</evidence>
<keyword evidence="4 7" id="KW-0812">Transmembrane</keyword>
<comment type="subcellular location">
    <subcellularLocation>
        <location evidence="1">Cell membrane</location>
        <topology evidence="1">Multi-pass membrane protein</topology>
    </subcellularLocation>
</comment>
<evidence type="ECO:0000256" key="5">
    <source>
        <dbReference type="ARBA" id="ARBA00022989"/>
    </source>
</evidence>
<dbReference type="STRING" id="1134435.AC731_011050"/>
<dbReference type="AlphaFoldDB" id="A0A127K656"/>
<dbReference type="EMBL" id="CP014646">
    <property type="protein sequence ID" value="AMO37433.1"/>
    <property type="molecule type" value="Genomic_DNA"/>
</dbReference>
<dbReference type="NCBIfam" id="NF006518">
    <property type="entry name" value="PRK08965.1-2"/>
    <property type="match status" value="1"/>
</dbReference>
<keyword evidence="6 7" id="KW-0472">Membrane</keyword>
<dbReference type="PANTHER" id="PTHR34584">
    <property type="entry name" value="NA(+)/H(+) ANTIPORTER SUBUNIT E1"/>
    <property type="match status" value="1"/>
</dbReference>
<evidence type="ECO:0000256" key="7">
    <source>
        <dbReference type="SAM" id="Phobius"/>
    </source>
</evidence>
<reference evidence="9" key="1">
    <citation type="submission" date="2016-03" db="EMBL/GenBank/DDBJ databases">
        <authorList>
            <person name="Ma C."/>
            <person name="Zhou S."/>
            <person name="Yang G."/>
        </authorList>
    </citation>
    <scope>NUCLEOTIDE SEQUENCE [LARGE SCALE GENOMIC DNA]</scope>
    <source>
        <strain evidence="9">SgZ-1</strain>
    </source>
</reference>
<evidence type="ECO:0000256" key="1">
    <source>
        <dbReference type="ARBA" id="ARBA00004651"/>
    </source>
</evidence>
<evidence type="ECO:0000256" key="3">
    <source>
        <dbReference type="ARBA" id="ARBA00022475"/>
    </source>
</evidence>
<dbReference type="KEGG" id="thu:AC731_011050"/>
<organism evidence="8 9">
    <name type="scientific">Thauera humireducens</name>
    <dbReference type="NCBI Taxonomy" id="1134435"/>
    <lineage>
        <taxon>Bacteria</taxon>
        <taxon>Pseudomonadati</taxon>
        <taxon>Pseudomonadota</taxon>
        <taxon>Betaproteobacteria</taxon>
        <taxon>Rhodocyclales</taxon>
        <taxon>Zoogloeaceae</taxon>
        <taxon>Thauera</taxon>
    </lineage>
</organism>
<dbReference type="PIRSF" id="PIRSF019239">
    <property type="entry name" value="MrpE"/>
    <property type="match status" value="1"/>
</dbReference>
<keyword evidence="9" id="KW-1185">Reference proteome</keyword>
<proteinExistence type="inferred from homology"/>
<dbReference type="Pfam" id="PF01899">
    <property type="entry name" value="MNHE"/>
    <property type="match status" value="1"/>
</dbReference>
<dbReference type="GO" id="GO:0008324">
    <property type="term" value="F:monoatomic cation transmembrane transporter activity"/>
    <property type="evidence" value="ECO:0007669"/>
    <property type="project" value="InterPro"/>
</dbReference>
<evidence type="ECO:0000313" key="9">
    <source>
        <dbReference type="Proteomes" id="UP000036902"/>
    </source>
</evidence>
<name>A0A127K656_9RHOO</name>
<keyword evidence="5 7" id="KW-1133">Transmembrane helix</keyword>
<comment type="similarity">
    <text evidence="2">Belongs to the CPA3 antiporters (TC 2.A.63) subunit E family.</text>
</comment>
<evidence type="ECO:0000313" key="8">
    <source>
        <dbReference type="EMBL" id="AMO37433.1"/>
    </source>
</evidence>
<sequence>MGGKTEALDKRTFVQRWLPHPMLTLLLIVLWILLLNAFSVGGLLMGAVLGIVIPRVTSTFWPERPPIRAYGKAFVYMGLVLWDVVVANLHVTRLILFRRTDQLHVRWVTLPIELRSPEAITVLAGTITMTPGTVSCDLSADGRSLLVHCLDAPDAEEAVRQMKERYEARLMEIFP</sequence>